<evidence type="ECO:0000259" key="9">
    <source>
        <dbReference type="PROSITE" id="PS50011"/>
    </source>
</evidence>
<evidence type="ECO:0000256" key="3">
    <source>
        <dbReference type="ARBA" id="ARBA00022777"/>
    </source>
</evidence>
<keyword evidence="8" id="KW-0812">Transmembrane</keyword>
<feature type="transmembrane region" description="Helical" evidence="8">
    <location>
        <begin position="404"/>
        <end position="428"/>
    </location>
</feature>
<dbReference type="InterPro" id="IPR000719">
    <property type="entry name" value="Prot_kinase_dom"/>
</dbReference>
<dbReference type="AlphaFoldDB" id="A0A956NEV6"/>
<protein>
    <submittedName>
        <fullName evidence="10">Serine/threonine protein kinase</fullName>
    </submittedName>
</protein>
<evidence type="ECO:0000256" key="8">
    <source>
        <dbReference type="SAM" id="Phobius"/>
    </source>
</evidence>
<evidence type="ECO:0000313" key="11">
    <source>
        <dbReference type="Proteomes" id="UP000739538"/>
    </source>
</evidence>
<dbReference type="EMBL" id="JAGQHS010000143">
    <property type="protein sequence ID" value="MCA9758110.1"/>
    <property type="molecule type" value="Genomic_DNA"/>
</dbReference>
<name>A0A956NEV6_UNCEI</name>
<feature type="region of interest" description="Disordered" evidence="7">
    <location>
        <begin position="612"/>
        <end position="637"/>
    </location>
</feature>
<dbReference type="SUPFAM" id="SSF56112">
    <property type="entry name" value="Protein kinase-like (PK-like)"/>
    <property type="match status" value="1"/>
</dbReference>
<reference evidence="10" key="1">
    <citation type="submission" date="2020-04" db="EMBL/GenBank/DDBJ databases">
        <authorList>
            <person name="Zhang T."/>
        </authorList>
    </citation>
    <scope>NUCLEOTIDE SEQUENCE</scope>
    <source>
        <strain evidence="10">HKST-UBA02</strain>
    </source>
</reference>
<dbReference type="PANTHER" id="PTHR43289">
    <property type="entry name" value="MITOGEN-ACTIVATED PROTEIN KINASE KINASE KINASE 20-RELATED"/>
    <property type="match status" value="1"/>
</dbReference>
<keyword evidence="10" id="KW-0723">Serine/threonine-protein kinase</keyword>
<gene>
    <name evidence="10" type="ORF">KDA27_20115</name>
</gene>
<evidence type="ECO:0000256" key="6">
    <source>
        <dbReference type="PROSITE-ProRule" id="PRU10141"/>
    </source>
</evidence>
<dbReference type="GO" id="GO:0005524">
    <property type="term" value="F:ATP binding"/>
    <property type="evidence" value="ECO:0007669"/>
    <property type="project" value="UniProtKB-UniRule"/>
</dbReference>
<dbReference type="Gene3D" id="3.30.200.20">
    <property type="entry name" value="Phosphorylase Kinase, domain 1"/>
    <property type="match status" value="1"/>
</dbReference>
<evidence type="ECO:0000256" key="2">
    <source>
        <dbReference type="ARBA" id="ARBA00022741"/>
    </source>
</evidence>
<dbReference type="Pfam" id="PF13424">
    <property type="entry name" value="TPR_12"/>
    <property type="match status" value="3"/>
</dbReference>
<dbReference type="PROSITE" id="PS50005">
    <property type="entry name" value="TPR"/>
    <property type="match status" value="1"/>
</dbReference>
<feature type="region of interest" description="Disordered" evidence="7">
    <location>
        <begin position="1"/>
        <end position="27"/>
    </location>
</feature>
<dbReference type="PROSITE" id="PS00108">
    <property type="entry name" value="PROTEIN_KINASE_ST"/>
    <property type="match status" value="1"/>
</dbReference>
<dbReference type="SMART" id="SM00220">
    <property type="entry name" value="S_TKc"/>
    <property type="match status" value="1"/>
</dbReference>
<sequence>MMDPPRQRRRGQVMTHPPRHTGDGVASTTSADEILYLALDQPTEDRAAFIRTRCDGRPDLEDDVLSLLRAHERAGRFLEREDDERRLWPGDGSERDRVGPYQLLHVLGVGGMSTVFLAERADQSFEKSVAVKFIRRGMDSTELERRFRTERQVLADLEHPNIARLLDGGVTDSGRPYLVMEHVDGVPIDEYCRRNRLHIRERVRLFETVCSAVQFAHQNLVVHRDLKPSNILVTQSGEVKLLDFGIAKVLEEESSRSSVDTETMHRILTPRYASPEQVKGQRITTKTDVYALGVLLYELLTGSPPYQVDGRSQDEIEHAVCETEPGRPSLVSKSSGNVVSVSGQLDDELDNIVLMALRKDPERRYATASELGQDLSNYLADLPVRARPDTVRYRASKFMRRNRALVVLGATALATLVGATIVSTAALIRSERAHDVAEKRRKTAERINTLLQEMLSSANPVVSQSREDVTVRQLLDQASLRVGTDLGEDPDIAAALLRTVGLAYKNLAMYPQAESTLTASLELLNDHDGDSEVAVTWLELGRVQTEQNALDRAETSVDRSLQIYSKLGSRSDISACRRELAEIVSTRGDYEAAEQHLLASLEIERGLAADQWNGGLPDKGTENVVGPGDGPDTSAQEGRLATLNDLGVLLRRTGRFEEATSWMRESVPLAVRIYGPDHPKVGQVRNNLGWTLIQIDEKEEAEENIRAALTIYQRVYADDHPLYVSARSNLAEVLQKTGRHDEAIAIQREAVELFRSTLGPEHPYVAHAWNNLGSAQETKGDFSPALDAYTEAASVYRVAVGTEHPWFAIATYNRARMLHRLGRQGEANEAASLALEIRRRILPEDHPDIGRSVRLVATIKGED</sequence>
<evidence type="ECO:0000256" key="7">
    <source>
        <dbReference type="SAM" id="MobiDB-lite"/>
    </source>
</evidence>
<dbReference type="CDD" id="cd14014">
    <property type="entry name" value="STKc_PknB_like"/>
    <property type="match status" value="1"/>
</dbReference>
<dbReference type="PROSITE" id="PS00107">
    <property type="entry name" value="PROTEIN_KINASE_ATP"/>
    <property type="match status" value="1"/>
</dbReference>
<proteinExistence type="predicted"/>
<dbReference type="Pfam" id="PF00069">
    <property type="entry name" value="Pkinase"/>
    <property type="match status" value="1"/>
</dbReference>
<evidence type="ECO:0000256" key="1">
    <source>
        <dbReference type="ARBA" id="ARBA00022679"/>
    </source>
</evidence>
<keyword evidence="2 6" id="KW-0547">Nucleotide-binding</keyword>
<keyword evidence="4 6" id="KW-0067">ATP-binding</keyword>
<dbReference type="Gene3D" id="1.25.40.10">
    <property type="entry name" value="Tetratricopeptide repeat domain"/>
    <property type="match status" value="3"/>
</dbReference>
<dbReference type="Gene3D" id="1.10.510.10">
    <property type="entry name" value="Transferase(Phosphotransferase) domain 1"/>
    <property type="match status" value="1"/>
</dbReference>
<keyword evidence="5" id="KW-0802">TPR repeat</keyword>
<dbReference type="SUPFAM" id="SSF48452">
    <property type="entry name" value="TPR-like"/>
    <property type="match status" value="3"/>
</dbReference>
<keyword evidence="3 10" id="KW-0418">Kinase</keyword>
<evidence type="ECO:0000256" key="5">
    <source>
        <dbReference type="PROSITE-ProRule" id="PRU00339"/>
    </source>
</evidence>
<keyword evidence="8" id="KW-1133">Transmembrane helix</keyword>
<feature type="binding site" evidence="6">
    <location>
        <position position="132"/>
    </location>
    <ligand>
        <name>ATP</name>
        <dbReference type="ChEBI" id="CHEBI:30616"/>
    </ligand>
</feature>
<reference evidence="10" key="2">
    <citation type="journal article" date="2021" name="Microbiome">
        <title>Successional dynamics and alternative stable states in a saline activated sludge microbial community over 9 years.</title>
        <authorList>
            <person name="Wang Y."/>
            <person name="Ye J."/>
            <person name="Ju F."/>
            <person name="Liu L."/>
            <person name="Boyd J.A."/>
            <person name="Deng Y."/>
            <person name="Parks D.H."/>
            <person name="Jiang X."/>
            <person name="Yin X."/>
            <person name="Woodcroft B.J."/>
            <person name="Tyson G.W."/>
            <person name="Hugenholtz P."/>
            <person name="Polz M.F."/>
            <person name="Zhang T."/>
        </authorList>
    </citation>
    <scope>NUCLEOTIDE SEQUENCE</scope>
    <source>
        <strain evidence="10">HKST-UBA02</strain>
    </source>
</reference>
<dbReference type="InterPro" id="IPR019734">
    <property type="entry name" value="TPR_rpt"/>
</dbReference>
<evidence type="ECO:0000313" key="10">
    <source>
        <dbReference type="EMBL" id="MCA9758110.1"/>
    </source>
</evidence>
<dbReference type="PROSITE" id="PS50011">
    <property type="entry name" value="PROTEIN_KINASE_DOM"/>
    <property type="match status" value="1"/>
</dbReference>
<feature type="domain" description="Protein kinase" evidence="9">
    <location>
        <begin position="101"/>
        <end position="379"/>
    </location>
</feature>
<keyword evidence="8" id="KW-0472">Membrane</keyword>
<organism evidence="10 11">
    <name type="scientific">Eiseniibacteriota bacterium</name>
    <dbReference type="NCBI Taxonomy" id="2212470"/>
    <lineage>
        <taxon>Bacteria</taxon>
        <taxon>Candidatus Eiseniibacteriota</taxon>
    </lineage>
</organism>
<keyword evidence="1" id="KW-0808">Transferase</keyword>
<dbReference type="GO" id="GO:0004674">
    <property type="term" value="F:protein serine/threonine kinase activity"/>
    <property type="evidence" value="ECO:0007669"/>
    <property type="project" value="UniProtKB-KW"/>
</dbReference>
<dbReference type="Pfam" id="PF13374">
    <property type="entry name" value="TPR_10"/>
    <property type="match status" value="1"/>
</dbReference>
<dbReference type="Proteomes" id="UP000739538">
    <property type="component" value="Unassembled WGS sequence"/>
</dbReference>
<evidence type="ECO:0000256" key="4">
    <source>
        <dbReference type="ARBA" id="ARBA00022840"/>
    </source>
</evidence>
<dbReference type="InterPro" id="IPR017441">
    <property type="entry name" value="Protein_kinase_ATP_BS"/>
</dbReference>
<feature type="repeat" description="TPR" evidence="5">
    <location>
        <begin position="766"/>
        <end position="799"/>
    </location>
</feature>
<dbReference type="SMART" id="SM00028">
    <property type="entry name" value="TPR"/>
    <property type="match status" value="7"/>
</dbReference>
<comment type="caution">
    <text evidence="10">The sequence shown here is derived from an EMBL/GenBank/DDBJ whole genome shotgun (WGS) entry which is preliminary data.</text>
</comment>
<accession>A0A956NEV6</accession>
<dbReference type="InterPro" id="IPR011990">
    <property type="entry name" value="TPR-like_helical_dom_sf"/>
</dbReference>
<dbReference type="InterPro" id="IPR008271">
    <property type="entry name" value="Ser/Thr_kinase_AS"/>
</dbReference>
<dbReference type="PANTHER" id="PTHR43289:SF34">
    <property type="entry name" value="SERINE_THREONINE-PROTEIN KINASE YBDM-RELATED"/>
    <property type="match status" value="1"/>
</dbReference>
<dbReference type="InterPro" id="IPR011009">
    <property type="entry name" value="Kinase-like_dom_sf"/>
</dbReference>